<dbReference type="PATRIC" id="fig|1300348.6.peg.2714"/>
<reference evidence="2 4" key="1">
    <citation type="submission" date="2015-07" db="EMBL/GenBank/DDBJ databases">
        <title>Genome of Polaribacter dokdonenesis DSW-5, isolated from seawater off Dokdo in Korea.</title>
        <authorList>
            <person name="Yoon K."/>
            <person name="Song J.Y."/>
            <person name="Kim J.F."/>
        </authorList>
    </citation>
    <scope>NUCLEOTIDE SEQUENCE [LARGE SCALE GENOMIC DNA]</scope>
    <source>
        <strain evidence="2 4">DSW-5</strain>
    </source>
</reference>
<reference evidence="3 5" key="2">
    <citation type="submission" date="2016-10" db="EMBL/GenBank/DDBJ databases">
        <authorList>
            <person name="Varghese N."/>
            <person name="Submissions S."/>
        </authorList>
    </citation>
    <scope>NUCLEOTIDE SEQUENCE [LARGE SCALE GENOMIC DNA]</scope>
    <source>
        <strain evidence="3 5">DSW-5</strain>
    </source>
</reference>
<accession>A0A0M9CID8</accession>
<protein>
    <recommendedName>
        <fullName evidence="1">Helix-turn-helix domain-containing protein</fullName>
    </recommendedName>
</protein>
<evidence type="ECO:0000313" key="5">
    <source>
        <dbReference type="Proteomes" id="UP000183071"/>
    </source>
</evidence>
<feature type="domain" description="Helix-turn-helix" evidence="1">
    <location>
        <begin position="51"/>
        <end position="100"/>
    </location>
</feature>
<evidence type="ECO:0000313" key="3">
    <source>
        <dbReference type="EMBL" id="SEE57830.1"/>
    </source>
</evidence>
<dbReference type="SUPFAM" id="SSF46955">
    <property type="entry name" value="Putative DNA-binding domain"/>
    <property type="match status" value="1"/>
</dbReference>
<dbReference type="EMBL" id="FNUE01000002">
    <property type="protein sequence ID" value="SEE57830.1"/>
    <property type="molecule type" value="Genomic_DNA"/>
</dbReference>
<dbReference type="InterPro" id="IPR009061">
    <property type="entry name" value="DNA-bd_dom_put_sf"/>
</dbReference>
<evidence type="ECO:0000313" key="4">
    <source>
        <dbReference type="Proteomes" id="UP000037716"/>
    </source>
</evidence>
<dbReference type="Proteomes" id="UP000037716">
    <property type="component" value="Unassembled WGS sequence"/>
</dbReference>
<dbReference type="InterPro" id="IPR041657">
    <property type="entry name" value="HTH_17"/>
</dbReference>
<dbReference type="PANTHER" id="PTHR34585:SF22">
    <property type="entry name" value="HELIX-TURN-HELIX DOMAIN-CONTAINING PROTEIN"/>
    <property type="match status" value="1"/>
</dbReference>
<keyword evidence="5" id="KW-1185">Reference proteome</keyword>
<dbReference type="EMBL" id="LGBR01000001">
    <property type="protein sequence ID" value="KOY53152.1"/>
    <property type="molecule type" value="Genomic_DNA"/>
</dbReference>
<dbReference type="AlphaFoldDB" id="A0A0M9CID8"/>
<name>A0A0M9CID8_9FLAO</name>
<dbReference type="RefSeq" id="WP_081817027.1">
    <property type="nucleotide sequence ID" value="NZ_FNUE01000002.1"/>
</dbReference>
<dbReference type="STRING" id="1300348.I602_2712"/>
<dbReference type="PANTHER" id="PTHR34585">
    <property type="match status" value="1"/>
</dbReference>
<comment type="caution">
    <text evidence="2">The sequence shown here is derived from an EMBL/GenBank/DDBJ whole genome shotgun (WGS) entry which is preliminary data.</text>
</comment>
<dbReference type="Pfam" id="PF12728">
    <property type="entry name" value="HTH_17"/>
    <property type="match status" value="1"/>
</dbReference>
<evidence type="ECO:0000313" key="2">
    <source>
        <dbReference type="EMBL" id="KOY53152.1"/>
    </source>
</evidence>
<gene>
    <name evidence="2" type="ORF">I602_2712</name>
    <name evidence="3" type="ORF">SAMN05444353_2490</name>
</gene>
<organism evidence="2 4">
    <name type="scientific">Polaribacter dokdonensis DSW-5</name>
    <dbReference type="NCBI Taxonomy" id="1300348"/>
    <lineage>
        <taxon>Bacteria</taxon>
        <taxon>Pseudomonadati</taxon>
        <taxon>Bacteroidota</taxon>
        <taxon>Flavobacteriia</taxon>
        <taxon>Flavobacteriales</taxon>
        <taxon>Flavobacteriaceae</taxon>
    </lineage>
</organism>
<proteinExistence type="predicted"/>
<dbReference type="OrthoDB" id="1524679at2"/>
<evidence type="ECO:0000259" key="1">
    <source>
        <dbReference type="Pfam" id="PF12728"/>
    </source>
</evidence>
<dbReference type="Proteomes" id="UP000183071">
    <property type="component" value="Unassembled WGS sequence"/>
</dbReference>
<sequence length="108" mass="12551">MYLHLKKLFPETENLDILKHQQVTKLDLLNALNFLVDEIKTSKKEEQPKKWLKSSEVKSLLRISPGTLQNLRINGTLTYTKIGGIIFYSYEEILKVMEQNKVKATSNE</sequence>